<reference evidence="2" key="1">
    <citation type="journal article" date="2019" name="Int. J. Syst. Evol. Microbiol.">
        <title>The Global Catalogue of Microorganisms (GCM) 10K type strain sequencing project: providing services to taxonomists for standard genome sequencing and annotation.</title>
        <authorList>
            <consortium name="The Broad Institute Genomics Platform"/>
            <consortium name="The Broad Institute Genome Sequencing Center for Infectious Disease"/>
            <person name="Wu L."/>
            <person name="Ma J."/>
        </authorList>
    </citation>
    <scope>NUCLEOTIDE SEQUENCE [LARGE SCALE GENOMIC DNA]</scope>
    <source>
        <strain evidence="2">CECT 8064</strain>
    </source>
</reference>
<dbReference type="Proteomes" id="UP001595990">
    <property type="component" value="Unassembled WGS sequence"/>
</dbReference>
<accession>A0ABV9BV85</accession>
<sequence>MRDFLSGDAVVFFVHWTHAIGRPAHCLARLVPAHGAERPVVVLTELADNPDARGVSSDVVGAAAAVLATEAAAGLDPQAVRWFTQHGPYSSYEATGAETFTEVVMPFAGGRYHDDLTGHRLLGPAEAAELAARLRLAPVLDVLAQLGHTR</sequence>
<gene>
    <name evidence="1" type="ORF">ACFPEN_34445</name>
</gene>
<comment type="caution">
    <text evidence="1">The sequence shown here is derived from an EMBL/GenBank/DDBJ whole genome shotgun (WGS) entry which is preliminary data.</text>
</comment>
<proteinExistence type="predicted"/>
<organism evidence="1 2">
    <name type="scientific">Streptomyces ehimensis</name>
    <dbReference type="NCBI Taxonomy" id="68195"/>
    <lineage>
        <taxon>Bacteria</taxon>
        <taxon>Bacillati</taxon>
        <taxon>Actinomycetota</taxon>
        <taxon>Actinomycetes</taxon>
        <taxon>Kitasatosporales</taxon>
        <taxon>Streptomycetaceae</taxon>
        <taxon>Streptomyces</taxon>
    </lineage>
</organism>
<keyword evidence="2" id="KW-1185">Reference proteome</keyword>
<name>A0ABV9BV85_9ACTN</name>
<dbReference type="RefSeq" id="WP_417924368.1">
    <property type="nucleotide sequence ID" value="NZ_JBHSFS010000029.1"/>
</dbReference>
<evidence type="ECO:0000313" key="1">
    <source>
        <dbReference type="EMBL" id="MFC4517968.1"/>
    </source>
</evidence>
<dbReference type="EMBL" id="JBHSFS010000029">
    <property type="protein sequence ID" value="MFC4517968.1"/>
    <property type="molecule type" value="Genomic_DNA"/>
</dbReference>
<evidence type="ECO:0000313" key="2">
    <source>
        <dbReference type="Proteomes" id="UP001595990"/>
    </source>
</evidence>
<protein>
    <submittedName>
        <fullName evidence="1">Uncharacterized protein</fullName>
    </submittedName>
</protein>